<dbReference type="SUPFAM" id="SSF54862">
    <property type="entry name" value="4Fe-4S ferredoxins"/>
    <property type="match status" value="1"/>
</dbReference>
<dbReference type="GO" id="GO:0046872">
    <property type="term" value="F:metal ion binding"/>
    <property type="evidence" value="ECO:0007669"/>
    <property type="project" value="UniProtKB-UniRule"/>
</dbReference>
<evidence type="ECO:0000256" key="9">
    <source>
        <dbReference type="RuleBase" id="RU365098"/>
    </source>
</evidence>
<dbReference type="RefSeq" id="WP_095042803.1">
    <property type="nucleotide sequence ID" value="NZ_LN890655.1"/>
</dbReference>
<keyword evidence="5 9" id="KW-0479">Metal-binding</keyword>
<dbReference type="PANTHER" id="PTHR42859">
    <property type="entry name" value="OXIDOREDUCTASE"/>
    <property type="match status" value="1"/>
</dbReference>
<dbReference type="Proteomes" id="UP000215027">
    <property type="component" value="Chromosome I"/>
</dbReference>
<proteinExistence type="predicted"/>
<accession>A0A170PFN6</accession>
<dbReference type="PRINTS" id="PR00354">
    <property type="entry name" value="7FE8SFRDOXIN"/>
</dbReference>
<evidence type="ECO:0000256" key="8">
    <source>
        <dbReference type="ARBA" id="ARBA00023014"/>
    </source>
</evidence>
<dbReference type="PANTHER" id="PTHR42859:SF2">
    <property type="entry name" value="FERREDOXIN"/>
    <property type="match status" value="1"/>
</dbReference>
<dbReference type="InterPro" id="IPR017900">
    <property type="entry name" value="4Fe4S_Fe_S_CS"/>
</dbReference>
<dbReference type="GO" id="GO:0009055">
    <property type="term" value="F:electron transfer activity"/>
    <property type="evidence" value="ECO:0007669"/>
    <property type="project" value="UniProtKB-UniRule"/>
</dbReference>
<protein>
    <recommendedName>
        <fullName evidence="9">Ferredoxin</fullName>
    </recommendedName>
</protein>
<comment type="cofactor">
    <cofactor evidence="2 9">
        <name>[4Fe-4S] cluster</name>
        <dbReference type="ChEBI" id="CHEBI:49883"/>
    </cofactor>
</comment>
<dbReference type="InterPro" id="IPR050294">
    <property type="entry name" value="RnfB_subfamily"/>
</dbReference>
<dbReference type="AlphaFoldDB" id="A0A170PFN6"/>
<keyword evidence="6 9" id="KW-0249">Electron transport</keyword>
<evidence type="ECO:0000313" key="12">
    <source>
        <dbReference type="Proteomes" id="UP000215027"/>
    </source>
</evidence>
<evidence type="ECO:0000256" key="5">
    <source>
        <dbReference type="ARBA" id="ARBA00022723"/>
    </source>
</evidence>
<dbReference type="InterPro" id="IPR000813">
    <property type="entry name" value="7Fe_ferredoxin"/>
</dbReference>
<sequence length="136" mass="14874">MTHIITRLCLRDTACVEVCPVECMVLGKPEEVWPLLYIDPDTCIDCGACVPECPYEAIFPEEEVPFDFSAPAGVWIGGTKEQLPDGIPFEGEIDGHHVKLLNAKQLAGGEVLDLTEDIPANYAFFSEGPGYDALNM</sequence>
<dbReference type="EMBL" id="LN890655">
    <property type="protein sequence ID" value="CUS03287.2"/>
    <property type="molecule type" value="Genomic_DNA"/>
</dbReference>
<organism evidence="11 12">
    <name type="scientific">Candidatus Promineifilum breve</name>
    <dbReference type="NCBI Taxonomy" id="1806508"/>
    <lineage>
        <taxon>Bacteria</taxon>
        <taxon>Bacillati</taxon>
        <taxon>Chloroflexota</taxon>
        <taxon>Ardenticatenia</taxon>
        <taxon>Candidatus Promineifilales</taxon>
        <taxon>Candidatus Promineifilaceae</taxon>
        <taxon>Candidatus Promineifilum</taxon>
    </lineage>
</organism>
<evidence type="ECO:0000256" key="4">
    <source>
        <dbReference type="ARBA" id="ARBA00022485"/>
    </source>
</evidence>
<evidence type="ECO:0000256" key="6">
    <source>
        <dbReference type="ARBA" id="ARBA00022982"/>
    </source>
</evidence>
<dbReference type="OrthoDB" id="9798098at2"/>
<name>A0A170PFN6_9CHLR</name>
<reference evidence="11" key="1">
    <citation type="submission" date="2016-01" db="EMBL/GenBank/DDBJ databases">
        <authorList>
            <person name="Mcilroy J.S."/>
            <person name="Karst M S."/>
            <person name="Albertsen M."/>
        </authorList>
    </citation>
    <scope>NUCLEOTIDE SEQUENCE</scope>
    <source>
        <strain evidence="11">Cfx-K</strain>
    </source>
</reference>
<comment type="cofactor">
    <cofactor evidence="1">
        <name>[3Fe-4S] cluster</name>
        <dbReference type="ChEBI" id="CHEBI:21137"/>
    </cofactor>
</comment>
<evidence type="ECO:0000313" key="11">
    <source>
        <dbReference type="EMBL" id="CUS03287.2"/>
    </source>
</evidence>
<evidence type="ECO:0000256" key="1">
    <source>
        <dbReference type="ARBA" id="ARBA00001927"/>
    </source>
</evidence>
<keyword evidence="8 9" id="KW-0411">Iron-sulfur</keyword>
<comment type="function">
    <text evidence="9">Ferredoxins are iron-sulfur proteins that transfer electrons in a wide variety of metabolic reactions.</text>
</comment>
<feature type="domain" description="4Fe-4S ferredoxin-type" evidence="10">
    <location>
        <begin position="34"/>
        <end position="63"/>
    </location>
</feature>
<keyword evidence="3 9" id="KW-0813">Transport</keyword>
<dbReference type="Gene3D" id="3.30.70.20">
    <property type="match status" value="1"/>
</dbReference>
<dbReference type="GO" id="GO:0051539">
    <property type="term" value="F:4 iron, 4 sulfur cluster binding"/>
    <property type="evidence" value="ECO:0007669"/>
    <property type="project" value="UniProtKB-UniRule"/>
</dbReference>
<dbReference type="PROSITE" id="PS00198">
    <property type="entry name" value="4FE4S_FER_1"/>
    <property type="match status" value="1"/>
</dbReference>
<evidence type="ECO:0000259" key="10">
    <source>
        <dbReference type="PROSITE" id="PS51379"/>
    </source>
</evidence>
<keyword evidence="7 9" id="KW-0408">Iron</keyword>
<evidence type="ECO:0000256" key="3">
    <source>
        <dbReference type="ARBA" id="ARBA00022448"/>
    </source>
</evidence>
<dbReference type="InterPro" id="IPR017896">
    <property type="entry name" value="4Fe4S_Fe-S-bd"/>
</dbReference>
<dbReference type="PROSITE" id="PS51379">
    <property type="entry name" value="4FE4S_FER_2"/>
    <property type="match status" value="1"/>
</dbReference>
<gene>
    <name evidence="11" type="ORF">CFX0092_A1409</name>
</gene>
<evidence type="ECO:0000256" key="7">
    <source>
        <dbReference type="ARBA" id="ARBA00023004"/>
    </source>
</evidence>
<dbReference type="KEGG" id="pbf:CFX0092_A1409"/>
<evidence type="ECO:0000256" key="2">
    <source>
        <dbReference type="ARBA" id="ARBA00001966"/>
    </source>
</evidence>
<dbReference type="Pfam" id="PF00037">
    <property type="entry name" value="Fer4"/>
    <property type="match status" value="1"/>
</dbReference>
<keyword evidence="4 9" id="KW-0004">4Fe-4S</keyword>
<keyword evidence="12" id="KW-1185">Reference proteome</keyword>